<evidence type="ECO:0000313" key="2">
    <source>
        <dbReference type="EMBL" id="EPS40527.1"/>
    </source>
</evidence>
<dbReference type="PANTHER" id="PTHR42345">
    <property type="entry name" value="TPR_REGION DOMAIN-CONTAINING PROTEIN"/>
    <property type="match status" value="1"/>
</dbReference>
<comment type="caution">
    <text evidence="2">The sequence shown here is derived from an EMBL/GenBank/DDBJ whole genome shotgun (WGS) entry which is preliminary data.</text>
</comment>
<feature type="region of interest" description="Disordered" evidence="1">
    <location>
        <begin position="280"/>
        <end position="304"/>
    </location>
</feature>
<proteinExistence type="predicted"/>
<dbReference type="OrthoDB" id="5420387at2759"/>
<reference evidence="3" key="2">
    <citation type="submission" date="2013-04" db="EMBL/GenBank/DDBJ databases">
        <title>Genomic mechanisms accounting for the adaptation to parasitism in nematode-trapping fungi.</title>
        <authorList>
            <person name="Ahren D.G."/>
        </authorList>
    </citation>
    <scope>NUCLEOTIDE SEQUENCE [LARGE SCALE GENOMIC DNA]</scope>
    <source>
        <strain evidence="3">CBS 200.50</strain>
    </source>
</reference>
<dbReference type="eggNOG" id="ENOG502RJYG">
    <property type="taxonomic scope" value="Eukaryota"/>
</dbReference>
<accession>S8BYU0</accession>
<gene>
    <name evidence="2" type="ORF">H072_5602</name>
</gene>
<protein>
    <submittedName>
        <fullName evidence="2">Uncharacterized protein</fullName>
    </submittedName>
</protein>
<name>S8BYU0_DACHA</name>
<organism evidence="2 3">
    <name type="scientific">Dactylellina haptotyla (strain CBS 200.50)</name>
    <name type="common">Nematode-trapping fungus</name>
    <name type="synonym">Monacrosporium haptotylum</name>
    <dbReference type="NCBI Taxonomy" id="1284197"/>
    <lineage>
        <taxon>Eukaryota</taxon>
        <taxon>Fungi</taxon>
        <taxon>Dikarya</taxon>
        <taxon>Ascomycota</taxon>
        <taxon>Pezizomycotina</taxon>
        <taxon>Orbiliomycetes</taxon>
        <taxon>Orbiliales</taxon>
        <taxon>Orbiliaceae</taxon>
        <taxon>Dactylellina</taxon>
    </lineage>
</organism>
<dbReference type="EMBL" id="AQGS01000336">
    <property type="protein sequence ID" value="EPS40527.1"/>
    <property type="molecule type" value="Genomic_DNA"/>
</dbReference>
<dbReference type="AlphaFoldDB" id="S8BYU0"/>
<sequence length="725" mass="81289">MVDFELQHGNGAGEVDEYGLEFQPPDSIGVRSIDSTTMVDRLRDIAKLHKQSYSLNGNLDFESRALYGQLFTKLLYPPRKKSERIKTEDYSLGSQCRELFKILEERHVWLDFSRPEERIRLGSILYGNGEEKILLVLQILLSCELWARLQLLHKYEPEKLELEPLYFTPKASWDLAIAKIWLTNVRIVERPFTPDFEMLTPVPSTQKTSSWDRFFLTDDVSIEDPLDPQEVDTYDAFFVPQHMEKQLSGLLHFARKIDWPGIEMLEGVIRDKLRDPTGLYTPTSILGRRSPAHSPGKLTPRSVAGTTRSSYFGYSTSKHTSSAMVRNLGQGGWPSRTFTSGLVLPGEGLPHLLMGCLLENDSLALNEIGEHGSMYGGIIRKSLESDGKTSSWWSMNNIVGKVLATEDSQGTAGWVGKCIGLYAAGGTADEDITIVSAVAAKMMRNFSPTSPMGVYQRKGAKLIEPTGWVDVITDLHKRGYRPPRLSAPENIEQDSGFLGSNSLSGCRVPDEDIRFPESFPIQSAEVHLLGLRFWNYEGFFSTSGTRDLEEDYKPVGGDDTFGEIVPSYHVEIVFRLPGIDLGPDIAPHESERDIVCLPLRYDASFITSYPCYTQDAPELVLETVLSKSNLIPTSKHPIHAFYKYKVILATELLSHSPFQRGMSTEEEHFVTVINAKSIGKGFYVYAKAWCAKWGVDAIVSRSSRTCVSCAIREAYAIAVDVVIEY</sequence>
<dbReference type="PANTHER" id="PTHR42345:SF1">
    <property type="entry name" value="VTC DOMAIN-CONTAINING PROTEIN"/>
    <property type="match status" value="1"/>
</dbReference>
<dbReference type="OMA" id="HFARKID"/>
<evidence type="ECO:0000256" key="1">
    <source>
        <dbReference type="SAM" id="MobiDB-lite"/>
    </source>
</evidence>
<reference evidence="2 3" key="1">
    <citation type="journal article" date="2013" name="PLoS Genet.">
        <title>Genomic mechanisms accounting for the adaptation to parasitism in nematode-trapping fungi.</title>
        <authorList>
            <person name="Meerupati T."/>
            <person name="Andersson K.M."/>
            <person name="Friman E."/>
            <person name="Kumar D."/>
            <person name="Tunlid A."/>
            <person name="Ahren D."/>
        </authorList>
    </citation>
    <scope>NUCLEOTIDE SEQUENCE [LARGE SCALE GENOMIC DNA]</scope>
    <source>
        <strain evidence="2 3">CBS 200.50</strain>
    </source>
</reference>
<keyword evidence="3" id="KW-1185">Reference proteome</keyword>
<dbReference type="HOGENOM" id="CLU_003431_0_0_1"/>
<dbReference type="STRING" id="1284197.S8BYU0"/>
<evidence type="ECO:0000313" key="3">
    <source>
        <dbReference type="Proteomes" id="UP000015100"/>
    </source>
</evidence>
<dbReference type="Proteomes" id="UP000015100">
    <property type="component" value="Unassembled WGS sequence"/>
</dbReference>